<keyword evidence="1" id="KW-1185">Reference proteome</keyword>
<gene>
    <name evidence="2" type="primary">LOC142175895</name>
</gene>
<accession>A0AC58TP48</accession>
<dbReference type="RefSeq" id="XP_075099002.1">
    <property type="nucleotide sequence ID" value="XM_075242901.1"/>
</dbReference>
<dbReference type="Proteomes" id="UP000790787">
    <property type="component" value="Chromosome 22"/>
</dbReference>
<reference evidence="2" key="2">
    <citation type="submission" date="2025-08" db="UniProtKB">
        <authorList>
            <consortium name="RefSeq"/>
        </authorList>
    </citation>
    <scope>IDENTIFICATION</scope>
    <source>
        <tissue evidence="2">Leaf</tissue>
    </source>
</reference>
<name>A0AC58TP48_TOBAC</name>
<sequence length="114" mass="13160">MAAPPNFKEGQSTYRPPRFNGEYYGWWKIRMHDFIMAEDSELWDIICDGPFVPTKSSGDPAVTIPKTRKEFNDADRKAIEKNFRAKKILVCSIGPNEYNRISVCQSAKEIWEAL</sequence>
<proteinExistence type="predicted"/>
<evidence type="ECO:0000313" key="1">
    <source>
        <dbReference type="Proteomes" id="UP000790787"/>
    </source>
</evidence>
<evidence type="ECO:0000313" key="2">
    <source>
        <dbReference type="RefSeq" id="XP_075099002.1"/>
    </source>
</evidence>
<reference evidence="1" key="1">
    <citation type="journal article" date="2014" name="Nat. Commun.">
        <title>The tobacco genome sequence and its comparison with those of tomato and potato.</title>
        <authorList>
            <person name="Sierro N."/>
            <person name="Battey J.N."/>
            <person name="Ouadi S."/>
            <person name="Bakaher N."/>
            <person name="Bovet L."/>
            <person name="Willig A."/>
            <person name="Goepfert S."/>
            <person name="Peitsch M.C."/>
            <person name="Ivanov N.V."/>
        </authorList>
    </citation>
    <scope>NUCLEOTIDE SEQUENCE [LARGE SCALE GENOMIC DNA]</scope>
</reference>
<protein>
    <submittedName>
        <fullName evidence="2">Uncharacterized protein LOC142175895</fullName>
    </submittedName>
</protein>
<organism evidence="1 2">
    <name type="scientific">Nicotiana tabacum</name>
    <name type="common">Common tobacco</name>
    <dbReference type="NCBI Taxonomy" id="4097"/>
    <lineage>
        <taxon>Eukaryota</taxon>
        <taxon>Viridiplantae</taxon>
        <taxon>Streptophyta</taxon>
        <taxon>Embryophyta</taxon>
        <taxon>Tracheophyta</taxon>
        <taxon>Spermatophyta</taxon>
        <taxon>Magnoliopsida</taxon>
        <taxon>eudicotyledons</taxon>
        <taxon>Gunneridae</taxon>
        <taxon>Pentapetalae</taxon>
        <taxon>asterids</taxon>
        <taxon>lamiids</taxon>
        <taxon>Solanales</taxon>
        <taxon>Solanaceae</taxon>
        <taxon>Nicotianoideae</taxon>
        <taxon>Nicotianeae</taxon>
        <taxon>Nicotiana</taxon>
    </lineage>
</organism>